<dbReference type="AlphaFoldDB" id="A0A0D0VKU6"/>
<dbReference type="HOGENOM" id="CLU_2542519_0_0_1"/>
<organism evidence="2">
    <name type="scientific">Cryptococcus bacillisporus CA1280</name>
    <dbReference type="NCBI Taxonomy" id="1296109"/>
    <lineage>
        <taxon>Eukaryota</taxon>
        <taxon>Fungi</taxon>
        <taxon>Dikarya</taxon>
        <taxon>Basidiomycota</taxon>
        <taxon>Agaricomycotina</taxon>
        <taxon>Tremellomycetes</taxon>
        <taxon>Tremellales</taxon>
        <taxon>Cryptococcaceae</taxon>
        <taxon>Cryptococcus</taxon>
        <taxon>Cryptococcus gattii species complex</taxon>
    </lineage>
</organism>
<evidence type="ECO:0000256" key="1">
    <source>
        <dbReference type="SAM" id="SignalP"/>
    </source>
</evidence>
<dbReference type="EMBL" id="KN847988">
    <property type="protein sequence ID" value="KIR45550.1"/>
    <property type="molecule type" value="Genomic_DNA"/>
</dbReference>
<accession>A0A0D0VKU6</accession>
<reference evidence="2" key="1">
    <citation type="submission" date="2015-01" db="EMBL/GenBank/DDBJ databases">
        <title>The Genome Sequence of Cryptococcus gattii CA1280.</title>
        <authorList>
            <consortium name="The Broad Institute Genomics Platform"/>
            <person name="Cuomo C."/>
            <person name="Litvintseva A."/>
            <person name="Chen Y."/>
            <person name="Heitman J."/>
            <person name="Sun S."/>
            <person name="Springer D."/>
            <person name="Dromer F."/>
            <person name="Young S."/>
            <person name="Zeng Q."/>
            <person name="Gargeya S."/>
            <person name="Abouelleil A."/>
            <person name="Alvarado L."/>
            <person name="Chapman S.B."/>
            <person name="Gainer-Dewar J."/>
            <person name="Goldberg J."/>
            <person name="Griggs A."/>
            <person name="Gujja S."/>
            <person name="Hansen M."/>
            <person name="Howarth C."/>
            <person name="Imamovic A."/>
            <person name="Larimer J."/>
            <person name="Murphy C."/>
            <person name="Naylor J."/>
            <person name="Pearson M."/>
            <person name="Priest M."/>
            <person name="Roberts A."/>
            <person name="Saif S."/>
            <person name="Shea T."/>
            <person name="Sykes S."/>
            <person name="Wortman J."/>
            <person name="Nusbaum C."/>
            <person name="Birren B."/>
        </authorList>
    </citation>
    <scope>NUCLEOTIDE SEQUENCE [LARGE SCALE GENOMIC DNA]</scope>
    <source>
        <strain evidence="2">CA1280</strain>
    </source>
</reference>
<gene>
    <name evidence="2" type="ORF">I312_05260</name>
</gene>
<feature type="signal peptide" evidence="1">
    <location>
        <begin position="1"/>
        <end position="19"/>
    </location>
</feature>
<keyword evidence="1" id="KW-0732">Signal</keyword>
<sequence length="83" mass="8549">MAGLRGFSCLLALASPLTGEPLPPLPPVLPLLEPVPSLPLSVLLSPVLPTPALGATPPLLTLLLVSELLLLVPEATLVRTSFL</sequence>
<protein>
    <recommendedName>
        <fullName evidence="3">Secreted protein</fullName>
    </recommendedName>
</protein>
<name>A0A0D0VKU6_CRYGA</name>
<evidence type="ECO:0000313" key="2">
    <source>
        <dbReference type="EMBL" id="KIR45550.1"/>
    </source>
</evidence>
<feature type="chain" id="PRO_5002239592" description="Secreted protein" evidence="1">
    <location>
        <begin position="20"/>
        <end position="83"/>
    </location>
</feature>
<evidence type="ECO:0008006" key="3">
    <source>
        <dbReference type="Google" id="ProtNLM"/>
    </source>
</evidence>
<proteinExistence type="predicted"/>